<feature type="DNA-binding region" description="HMG box" evidence="1">
    <location>
        <begin position="11"/>
        <end position="79"/>
    </location>
</feature>
<evidence type="ECO:0000256" key="1">
    <source>
        <dbReference type="PROSITE-ProRule" id="PRU00267"/>
    </source>
</evidence>
<name>A0AAD5YI01_9APHY</name>
<keyword evidence="1" id="KW-0539">Nucleus</keyword>
<feature type="region of interest" description="Disordered" evidence="2">
    <location>
        <begin position="354"/>
        <end position="403"/>
    </location>
</feature>
<evidence type="ECO:0000313" key="4">
    <source>
        <dbReference type="EMBL" id="KAJ3491047.1"/>
    </source>
</evidence>
<feature type="domain" description="HMG box" evidence="3">
    <location>
        <begin position="11"/>
        <end position="79"/>
    </location>
</feature>
<keyword evidence="5" id="KW-1185">Reference proteome</keyword>
<proteinExistence type="predicted"/>
<dbReference type="GO" id="GO:0005634">
    <property type="term" value="C:nucleus"/>
    <property type="evidence" value="ECO:0007669"/>
    <property type="project" value="UniProtKB-UniRule"/>
</dbReference>
<organism evidence="4 5">
    <name type="scientific">Meripilus lineatus</name>
    <dbReference type="NCBI Taxonomy" id="2056292"/>
    <lineage>
        <taxon>Eukaryota</taxon>
        <taxon>Fungi</taxon>
        <taxon>Dikarya</taxon>
        <taxon>Basidiomycota</taxon>
        <taxon>Agaricomycotina</taxon>
        <taxon>Agaricomycetes</taxon>
        <taxon>Polyporales</taxon>
        <taxon>Meripilaceae</taxon>
        <taxon>Meripilus</taxon>
    </lineage>
</organism>
<evidence type="ECO:0000313" key="5">
    <source>
        <dbReference type="Proteomes" id="UP001212997"/>
    </source>
</evidence>
<gene>
    <name evidence="4" type="ORF">NLI96_g978</name>
</gene>
<dbReference type="CDD" id="cd00084">
    <property type="entry name" value="HMG-box_SF"/>
    <property type="match status" value="1"/>
</dbReference>
<dbReference type="SUPFAM" id="SSF47095">
    <property type="entry name" value="HMG-box"/>
    <property type="match status" value="1"/>
</dbReference>
<dbReference type="PROSITE" id="PS50118">
    <property type="entry name" value="HMG_BOX_2"/>
    <property type="match status" value="1"/>
</dbReference>
<feature type="compositionally biased region" description="Low complexity" evidence="2">
    <location>
        <begin position="235"/>
        <end position="247"/>
    </location>
</feature>
<accession>A0AAD5YI01</accession>
<feature type="region of interest" description="Disordered" evidence="2">
    <location>
        <begin position="216"/>
        <end position="268"/>
    </location>
</feature>
<feature type="compositionally biased region" description="Polar residues" evidence="2">
    <location>
        <begin position="248"/>
        <end position="265"/>
    </location>
</feature>
<evidence type="ECO:0000259" key="3">
    <source>
        <dbReference type="PROSITE" id="PS50118"/>
    </source>
</evidence>
<dbReference type="Gene3D" id="1.10.30.10">
    <property type="entry name" value="High mobility group box domain"/>
    <property type="match status" value="1"/>
</dbReference>
<reference evidence="4" key="1">
    <citation type="submission" date="2022-07" db="EMBL/GenBank/DDBJ databases">
        <title>Genome Sequence of Physisporinus lineatus.</title>
        <authorList>
            <person name="Buettner E."/>
        </authorList>
    </citation>
    <scope>NUCLEOTIDE SEQUENCE</scope>
    <source>
        <strain evidence="4">VT162</strain>
    </source>
</reference>
<protein>
    <recommendedName>
        <fullName evidence="3">HMG box domain-containing protein</fullName>
    </recommendedName>
</protein>
<dbReference type="Pfam" id="PF09011">
    <property type="entry name" value="HMG_box_2"/>
    <property type="match status" value="1"/>
</dbReference>
<dbReference type="InterPro" id="IPR036910">
    <property type="entry name" value="HMG_box_dom_sf"/>
</dbReference>
<dbReference type="Proteomes" id="UP001212997">
    <property type="component" value="Unassembled WGS sequence"/>
</dbReference>
<feature type="compositionally biased region" description="Polar residues" evidence="2">
    <location>
        <begin position="225"/>
        <end position="234"/>
    </location>
</feature>
<dbReference type="AlphaFoldDB" id="A0AAD5YI01"/>
<evidence type="ECO:0000256" key="2">
    <source>
        <dbReference type="SAM" id="MobiDB-lite"/>
    </source>
</evidence>
<dbReference type="GO" id="GO:0003677">
    <property type="term" value="F:DNA binding"/>
    <property type="evidence" value="ECO:0007669"/>
    <property type="project" value="UniProtKB-UniRule"/>
</dbReference>
<sequence>MHLQPPIFPAHPRHPNAFFLFLKDETPKAREQGMSKRVEVVKSAKDSWRRLSSAQKKFYSDWAAQIRAKKYQLTFQKYRLDMEAFHHIYQQGAAHSNFNSDASSFDVPSYSYSPGDDNFPAQLGQSLAGDSIGAPTSATQGNPFMSATGHSAVPYLPHQQAMIPHAENVQGQQLGDSLWQATAGANPLVRDEATCLATIYPTSAVAPCHRDVIQSSFDPPLSSPDGMSSYQDQFGSPSTNYSSPGSSIMSATGSIDTSSTPTDNLANDGWFGESGDPVLTEEPSTIYEHPTAENQVEYDIEILLCNPRAPNYDEVKEYYHYMSVNNQEGAHDRQPADDIVPTWDTCNRSFSEKASESIPRLSTQNISMPFPGVGQGGSDPPTPSFSDVFHNHPTDPSPRSNSTFPDVSFPSPAGGTFLIATSDFADNSCPEESNDSTTRPINSHEYHFTYAEEGHKTETHRVLSSHEYDMSQSSTRELEYRIPSTIIMEDFCAPNPLL</sequence>
<dbReference type="EMBL" id="JANAWD010000018">
    <property type="protein sequence ID" value="KAJ3491047.1"/>
    <property type="molecule type" value="Genomic_DNA"/>
</dbReference>
<dbReference type="InterPro" id="IPR009071">
    <property type="entry name" value="HMG_box_dom"/>
</dbReference>
<comment type="caution">
    <text evidence="4">The sequence shown here is derived from an EMBL/GenBank/DDBJ whole genome shotgun (WGS) entry which is preliminary data.</text>
</comment>
<keyword evidence="1" id="KW-0238">DNA-binding</keyword>